<dbReference type="AlphaFoldDB" id="A0A8E6BAK5"/>
<evidence type="ECO:0000256" key="1">
    <source>
        <dbReference type="ARBA" id="ARBA00022977"/>
    </source>
</evidence>
<dbReference type="SUPFAM" id="SSF56042">
    <property type="entry name" value="PurM C-terminal domain-like"/>
    <property type="match status" value="1"/>
</dbReference>
<keyword evidence="2" id="KW-0460">Magnesium</keyword>
<feature type="binding site" evidence="2">
    <location>
        <position position="73"/>
    </location>
    <ligand>
        <name>Mg(2+)</name>
        <dbReference type="ChEBI" id="CHEBI:18420"/>
        <label>4</label>
    </ligand>
</feature>
<comment type="function">
    <text evidence="2">Catalyzes the ATP-dependent phosphorylation of thiamine-monophosphate (TMP) to form thiamine-pyrophosphate (TPP), the active form of vitamin B1.</text>
</comment>
<dbReference type="PANTHER" id="PTHR30270:SF0">
    <property type="entry name" value="THIAMINE-MONOPHOSPHATE KINASE"/>
    <property type="match status" value="1"/>
</dbReference>
<dbReference type="GO" id="GO:0009228">
    <property type="term" value="P:thiamine biosynthetic process"/>
    <property type="evidence" value="ECO:0007669"/>
    <property type="project" value="UniProtKB-KW"/>
</dbReference>
<sequence>MHEFGFIDWLRKRQTPGHQTTIGIGDDTAGFRFSPGCDALITTDMLLEGSCFLLAEAGAEAVGRKALAVNLSDIAAMAGIPKAALISLALPRKKGAEIAQGLFRGIESLARDYEVEIIGGDTNSWNGPLSISITLFGESTAKGPVKRSGAEIGDVIFVTGPLGGSILGRHLNFEPRVREALQLHRAFDLHSMIDLSDGLSRDLGHICEESHCGAEIWARELPITPAAQQLSRQDGRTPEYHALHDGEDFELCFTVSESVAEQIRKDPMWNCTAIGRIQKAEQGIRLLDENNQWQPLEAQGYQHEFD</sequence>
<feature type="binding site" evidence="2">
    <location>
        <position position="197"/>
    </location>
    <ligand>
        <name>Mg(2+)</name>
        <dbReference type="ChEBI" id="CHEBI:18420"/>
        <label>5</label>
    </ligand>
</feature>
<feature type="binding site" evidence="2">
    <location>
        <position position="43"/>
    </location>
    <ligand>
        <name>Mg(2+)</name>
        <dbReference type="ChEBI" id="CHEBI:18420"/>
        <label>1</label>
    </ligand>
</feature>
<dbReference type="UniPathway" id="UPA00060">
    <property type="reaction ID" value="UER00142"/>
</dbReference>
<feature type="binding site" evidence="2">
    <location>
        <position position="247"/>
    </location>
    <ligand>
        <name>substrate</name>
    </ligand>
</feature>
<comment type="caution">
    <text evidence="2">Lacks conserved residue(s) required for the propagation of feature annotation.</text>
</comment>
<dbReference type="KEGG" id="tsph:KIH39_10520"/>
<reference evidence="4" key="1">
    <citation type="submission" date="2021-05" db="EMBL/GenBank/DDBJ databases">
        <title>Complete genome sequence of the cellulolytic planctomycete Telmatocola sphagniphila SP2T and characterization of the first cellulase from planctomycetes.</title>
        <authorList>
            <person name="Rakitin A.L."/>
            <person name="Beletsky A.V."/>
            <person name="Naumoff D.G."/>
            <person name="Kulichevskaya I.S."/>
            <person name="Mardanov A.V."/>
            <person name="Ravin N.V."/>
            <person name="Dedysh S.N."/>
        </authorList>
    </citation>
    <scope>NUCLEOTIDE SEQUENCE</scope>
    <source>
        <strain evidence="4">SP2T</strain>
    </source>
</reference>
<feature type="binding site" evidence="2">
    <location>
        <position position="194"/>
    </location>
    <ligand>
        <name>Mg(2+)</name>
        <dbReference type="ChEBI" id="CHEBI:18420"/>
        <label>3</label>
    </ligand>
</feature>
<evidence type="ECO:0000313" key="5">
    <source>
        <dbReference type="Proteomes" id="UP000676194"/>
    </source>
</evidence>
<dbReference type="InterPro" id="IPR006283">
    <property type="entry name" value="ThiL-like"/>
</dbReference>
<feature type="binding site" evidence="2">
    <location>
        <position position="27"/>
    </location>
    <ligand>
        <name>Mg(2+)</name>
        <dbReference type="ChEBI" id="CHEBI:18420"/>
        <label>4</label>
    </ligand>
</feature>
<dbReference type="GO" id="GO:0000287">
    <property type="term" value="F:magnesium ion binding"/>
    <property type="evidence" value="ECO:0007669"/>
    <property type="project" value="UniProtKB-UniRule"/>
</dbReference>
<evidence type="ECO:0000256" key="2">
    <source>
        <dbReference type="HAMAP-Rule" id="MF_02128"/>
    </source>
</evidence>
<name>A0A8E6BAK5_9BACT</name>
<protein>
    <recommendedName>
        <fullName evidence="2">Thiamine-monophosphate kinase</fullName>
        <shortName evidence="2">TMP kinase</shortName>
        <shortName evidence="2">Thiamine-phosphate kinase</shortName>
        <ecNumber evidence="2">2.7.4.16</ecNumber>
    </recommendedName>
</protein>
<keyword evidence="1 2" id="KW-0784">Thiamine biosynthesis</keyword>
<feature type="binding site" evidence="2">
    <location>
        <position position="42"/>
    </location>
    <ligand>
        <name>Mg(2+)</name>
        <dbReference type="ChEBI" id="CHEBI:18420"/>
        <label>4</label>
    </ligand>
</feature>
<dbReference type="HAMAP" id="MF_02128">
    <property type="entry name" value="TMP_kinase"/>
    <property type="match status" value="1"/>
</dbReference>
<feature type="binding site" evidence="2">
    <location>
        <begin position="120"/>
        <end position="121"/>
    </location>
    <ligand>
        <name>ATP</name>
        <dbReference type="ChEBI" id="CHEBI:30616"/>
    </ligand>
</feature>
<dbReference type="CDD" id="cd02194">
    <property type="entry name" value="ThiL"/>
    <property type="match status" value="1"/>
</dbReference>
<dbReference type="EC" id="2.7.4.16" evidence="2"/>
<dbReference type="EMBL" id="CP074694">
    <property type="protein sequence ID" value="QVL34314.1"/>
    <property type="molecule type" value="Genomic_DNA"/>
</dbReference>
<dbReference type="Gene3D" id="3.30.1330.10">
    <property type="entry name" value="PurM-like, N-terminal domain"/>
    <property type="match status" value="1"/>
</dbReference>
<proteinExistence type="inferred from homology"/>
<keyword evidence="2" id="KW-0479">Metal-binding</keyword>
<dbReference type="InterPro" id="IPR036921">
    <property type="entry name" value="PurM-like_N_sf"/>
</dbReference>
<keyword evidence="5" id="KW-1185">Reference proteome</keyword>
<comment type="catalytic activity">
    <reaction evidence="2">
        <text>thiamine phosphate + ATP = thiamine diphosphate + ADP</text>
        <dbReference type="Rhea" id="RHEA:15913"/>
        <dbReference type="ChEBI" id="CHEBI:30616"/>
        <dbReference type="ChEBI" id="CHEBI:37575"/>
        <dbReference type="ChEBI" id="CHEBI:58937"/>
        <dbReference type="ChEBI" id="CHEBI:456216"/>
        <dbReference type="EC" id="2.7.4.16"/>
    </reaction>
</comment>
<dbReference type="GO" id="GO:0009030">
    <property type="term" value="F:thiamine-phosphate kinase activity"/>
    <property type="evidence" value="ECO:0007669"/>
    <property type="project" value="UniProtKB-UniRule"/>
</dbReference>
<dbReference type="InterPro" id="IPR016188">
    <property type="entry name" value="PurM-like_N"/>
</dbReference>
<evidence type="ECO:0000259" key="3">
    <source>
        <dbReference type="Pfam" id="PF00586"/>
    </source>
</evidence>
<gene>
    <name evidence="2" type="primary">thiL</name>
    <name evidence="4" type="ORF">KIH39_10520</name>
</gene>
<dbReference type="Pfam" id="PF00586">
    <property type="entry name" value="AIRS"/>
    <property type="match status" value="1"/>
</dbReference>
<organism evidence="4 5">
    <name type="scientific">Telmatocola sphagniphila</name>
    <dbReference type="NCBI Taxonomy" id="1123043"/>
    <lineage>
        <taxon>Bacteria</taxon>
        <taxon>Pseudomonadati</taxon>
        <taxon>Planctomycetota</taxon>
        <taxon>Planctomycetia</taxon>
        <taxon>Gemmatales</taxon>
        <taxon>Gemmataceae</taxon>
    </lineage>
</organism>
<feature type="binding site" evidence="2">
    <location>
        <position position="121"/>
    </location>
    <ligand>
        <name>Mg(2+)</name>
        <dbReference type="ChEBI" id="CHEBI:18420"/>
        <label>1</label>
    </ligand>
</feature>
<comment type="miscellaneous">
    <text evidence="2">Reaction mechanism of ThiL seems to utilize a direct, inline transfer of the gamma-phosphate of ATP to TMP rather than a phosphorylated enzyme intermediate.</text>
</comment>
<feature type="binding site" evidence="2">
    <location>
        <position position="196"/>
    </location>
    <ligand>
        <name>ATP</name>
        <dbReference type="ChEBI" id="CHEBI:30616"/>
    </ligand>
</feature>
<dbReference type="PIRSF" id="PIRSF005303">
    <property type="entry name" value="Thiam_monoph_kin"/>
    <property type="match status" value="1"/>
</dbReference>
<feature type="binding site" evidence="2">
    <location>
        <position position="44"/>
    </location>
    <ligand>
        <name>Mg(2+)</name>
        <dbReference type="ChEBI" id="CHEBI:18420"/>
        <label>2</label>
    </ligand>
</feature>
<dbReference type="GO" id="GO:0009229">
    <property type="term" value="P:thiamine diphosphate biosynthetic process"/>
    <property type="evidence" value="ECO:0007669"/>
    <property type="project" value="UniProtKB-UniRule"/>
</dbReference>
<keyword evidence="2" id="KW-0808">Transferase</keyword>
<dbReference type="Proteomes" id="UP000676194">
    <property type="component" value="Chromosome"/>
</dbReference>
<feature type="domain" description="PurM-like N-terminal" evidence="3">
    <location>
        <begin position="25"/>
        <end position="138"/>
    </location>
</feature>
<dbReference type="Gene3D" id="3.90.650.10">
    <property type="entry name" value="PurM-like C-terminal domain"/>
    <property type="match status" value="1"/>
</dbReference>
<dbReference type="GO" id="GO:0005524">
    <property type="term" value="F:ATP binding"/>
    <property type="evidence" value="ECO:0007669"/>
    <property type="project" value="UniProtKB-UniRule"/>
</dbReference>
<keyword evidence="2" id="KW-0547">Nucleotide-binding</keyword>
<dbReference type="PANTHER" id="PTHR30270">
    <property type="entry name" value="THIAMINE-MONOPHOSPHATE KINASE"/>
    <property type="match status" value="1"/>
</dbReference>
<comment type="pathway">
    <text evidence="2">Cofactor biosynthesis; thiamine diphosphate biosynthesis; thiamine diphosphate from thiamine phosphate: step 1/1.</text>
</comment>
<keyword evidence="2" id="KW-0067">ATP-binding</keyword>
<feature type="binding site" evidence="2">
    <location>
        <position position="27"/>
    </location>
    <ligand>
        <name>Mg(2+)</name>
        <dbReference type="ChEBI" id="CHEBI:18420"/>
        <label>3</label>
    </ligand>
</feature>
<feature type="binding site" evidence="2">
    <location>
        <position position="301"/>
    </location>
    <ligand>
        <name>substrate</name>
    </ligand>
</feature>
<comment type="similarity">
    <text evidence="2">Belongs to the thiamine-monophosphate kinase family.</text>
</comment>
<dbReference type="SUPFAM" id="SSF55326">
    <property type="entry name" value="PurM N-terminal domain-like"/>
    <property type="match status" value="1"/>
</dbReference>
<accession>A0A8E6BAK5</accession>
<dbReference type="InterPro" id="IPR036676">
    <property type="entry name" value="PurM-like_C_sf"/>
</dbReference>
<feature type="binding site" evidence="2">
    <location>
        <position position="44"/>
    </location>
    <ligand>
        <name>Mg(2+)</name>
        <dbReference type="ChEBI" id="CHEBI:18420"/>
        <label>1</label>
    </ligand>
</feature>
<feature type="binding site" evidence="2">
    <location>
        <position position="73"/>
    </location>
    <ligand>
        <name>Mg(2+)</name>
        <dbReference type="ChEBI" id="CHEBI:18420"/>
        <label>3</label>
    </ligand>
</feature>
<keyword evidence="2 4" id="KW-0418">Kinase</keyword>
<evidence type="ECO:0000313" key="4">
    <source>
        <dbReference type="EMBL" id="QVL34314.1"/>
    </source>
</evidence>
<feature type="binding site" evidence="2">
    <location>
        <position position="147"/>
    </location>
    <ligand>
        <name>ATP</name>
        <dbReference type="ChEBI" id="CHEBI:30616"/>
    </ligand>
</feature>
<feature type="binding site" evidence="2">
    <location>
        <position position="73"/>
    </location>
    <ligand>
        <name>Mg(2+)</name>
        <dbReference type="ChEBI" id="CHEBI:18420"/>
        <label>2</label>
    </ligand>
</feature>
<dbReference type="RefSeq" id="WP_213499284.1">
    <property type="nucleotide sequence ID" value="NZ_CP074694.1"/>
</dbReference>